<gene>
    <name evidence="4 5" type="primary">LOC115472307</name>
</gene>
<feature type="compositionally biased region" description="Basic and acidic residues" evidence="1">
    <location>
        <begin position="35"/>
        <end position="45"/>
    </location>
</feature>
<evidence type="ECO:0000256" key="1">
    <source>
        <dbReference type="SAM" id="MobiDB-lite"/>
    </source>
</evidence>
<proteinExistence type="predicted"/>
<feature type="compositionally biased region" description="Polar residues" evidence="1">
    <location>
        <begin position="323"/>
        <end position="341"/>
    </location>
</feature>
<feature type="region of interest" description="Disordered" evidence="1">
    <location>
        <begin position="169"/>
        <end position="217"/>
    </location>
</feature>
<dbReference type="InterPro" id="IPR032756">
    <property type="entry name" value="DUF4685"/>
</dbReference>
<dbReference type="RefSeq" id="XP_030062397.1">
    <property type="nucleotide sequence ID" value="XM_030206537.1"/>
</dbReference>
<dbReference type="OrthoDB" id="9909009at2759"/>
<feature type="region of interest" description="Disordered" evidence="1">
    <location>
        <begin position="465"/>
        <end position="492"/>
    </location>
</feature>
<name>A0A6P7YBH2_9AMPH</name>
<keyword evidence="3" id="KW-1185">Reference proteome</keyword>
<dbReference type="Pfam" id="PF15737">
    <property type="entry name" value="DUF4685"/>
    <property type="match status" value="1"/>
</dbReference>
<feature type="domain" description="DUF4685" evidence="2">
    <location>
        <begin position="77"/>
        <end position="163"/>
    </location>
</feature>
<feature type="region of interest" description="Disordered" evidence="1">
    <location>
        <begin position="268"/>
        <end position="341"/>
    </location>
</feature>
<feature type="region of interest" description="Disordered" evidence="1">
    <location>
        <begin position="28"/>
        <end position="52"/>
    </location>
</feature>
<feature type="compositionally biased region" description="Polar residues" evidence="1">
    <location>
        <begin position="404"/>
        <end position="425"/>
    </location>
</feature>
<evidence type="ECO:0000313" key="5">
    <source>
        <dbReference type="RefSeq" id="XP_030062398.1"/>
    </source>
</evidence>
<feature type="region of interest" description="Disordered" evidence="1">
    <location>
        <begin position="400"/>
        <end position="430"/>
    </location>
</feature>
<reference evidence="4 5" key="1">
    <citation type="submission" date="2025-04" db="UniProtKB">
        <authorList>
            <consortium name="RefSeq"/>
        </authorList>
    </citation>
    <scope>IDENTIFICATION</scope>
</reference>
<evidence type="ECO:0000259" key="2">
    <source>
        <dbReference type="Pfam" id="PF15737"/>
    </source>
</evidence>
<dbReference type="Proteomes" id="UP000515156">
    <property type="component" value="Chromosome 6"/>
</dbReference>
<dbReference type="RefSeq" id="XP_030062398.1">
    <property type="nucleotide sequence ID" value="XM_030206538.1"/>
</dbReference>
<dbReference type="KEGG" id="muo:115472307"/>
<feature type="region of interest" description="Disordered" evidence="1">
    <location>
        <begin position="118"/>
        <end position="141"/>
    </location>
</feature>
<feature type="compositionally biased region" description="Low complexity" evidence="1">
    <location>
        <begin position="118"/>
        <end position="130"/>
    </location>
</feature>
<accession>A0A6P7YBH2</accession>
<dbReference type="AlphaFoldDB" id="A0A6P7YBH2"/>
<sequence length="522" mass="57991">MDEWEKKISAGNPDPLGTIMKELLPNRPGQILPQNRKEVHSRDDSCSPNGDCESGIYISSPVKIFRPKPKNPQRCPIQSEIIKKFSAKPKSASGPLRADHTIGKGTLIQTVEVTESVTIHSDSTTSTTTSKDGIKPGRRVPTPRVRFEDESLKDAECRYQERVFLGKREESVEEYSVSKDHSQPEEMNINEVSGQRSLSCSQGMARQLTDESSKLQELPSTVAKQGWMGTDGVNIAQPNETELVTPDEISLNFPSHSPISSSLMSTEWQNHGEQRALKNANKPSDGNLSCLEVFHSSERDKGRYSPRLQVPPSKRQKEKLQISLETGSTDQTGSGAALKQTQRLRLKVSSSAHSSASTPAVDCNRHWPLMGSPEVRKQHSVKDISYLYSKVKKTLHSYVRRSPAQGSDSNIRQTGFTSELPNYTQLMDPPRLAKGISSEMHAPSTHHPVITSACNKRALFSESSSLHGSRDFSEEKDGKERRRMPCPVSTGPARFPRMLIKRAFVKRGPARNYLVHSTTSPL</sequence>
<evidence type="ECO:0000313" key="4">
    <source>
        <dbReference type="RefSeq" id="XP_030062397.1"/>
    </source>
</evidence>
<organism evidence="3 5">
    <name type="scientific">Microcaecilia unicolor</name>
    <dbReference type="NCBI Taxonomy" id="1415580"/>
    <lineage>
        <taxon>Eukaryota</taxon>
        <taxon>Metazoa</taxon>
        <taxon>Chordata</taxon>
        <taxon>Craniata</taxon>
        <taxon>Vertebrata</taxon>
        <taxon>Euteleostomi</taxon>
        <taxon>Amphibia</taxon>
        <taxon>Gymnophiona</taxon>
        <taxon>Siphonopidae</taxon>
        <taxon>Microcaecilia</taxon>
    </lineage>
</organism>
<protein>
    <submittedName>
        <fullName evidence="4 5">Uncharacterized protein LOC115472307</fullName>
    </submittedName>
</protein>
<feature type="compositionally biased region" description="Polar residues" evidence="1">
    <location>
        <begin position="190"/>
        <end position="204"/>
    </location>
</feature>
<feature type="compositionally biased region" description="Basic and acidic residues" evidence="1">
    <location>
        <begin position="468"/>
        <end position="480"/>
    </location>
</feature>
<feature type="compositionally biased region" description="Basic and acidic residues" evidence="1">
    <location>
        <begin position="169"/>
        <end position="184"/>
    </location>
</feature>
<evidence type="ECO:0000313" key="3">
    <source>
        <dbReference type="Proteomes" id="UP000515156"/>
    </source>
</evidence>
<dbReference type="GeneID" id="115472307"/>